<protein>
    <submittedName>
        <fullName evidence="1">Capsid protein</fullName>
    </submittedName>
</protein>
<accession>A0A4Y5QKU3</accession>
<organism evidence="1 2">
    <name type="scientific">Blackfly DNA Virus 6</name>
    <dbReference type="NCBI Taxonomy" id="2586186"/>
    <lineage>
        <taxon>Viruses</taxon>
        <taxon>Monodnaviria</taxon>
        <taxon>Shotokuvirae</taxon>
        <taxon>Cressdnaviricota</taxon>
        <taxon>Arfiviricetes</taxon>
        <taxon>Gredzevirales</taxon>
        <taxon>Ouroboviridae</taxon>
        <taxon>Perimedevirus</taxon>
        <taxon>Perimedevirus blatis</taxon>
    </lineage>
</organism>
<gene>
    <name evidence="1" type="primary">cp</name>
</gene>
<keyword evidence="2" id="KW-1185">Reference proteome</keyword>
<proteinExistence type="predicted"/>
<name>A0A4Y5QKU3_9VIRU</name>
<dbReference type="EMBL" id="MK433220">
    <property type="protein sequence ID" value="QCX35032.1"/>
    <property type="molecule type" value="Genomic_DNA"/>
</dbReference>
<dbReference type="Proteomes" id="UP001242921">
    <property type="component" value="Segment"/>
</dbReference>
<sequence length="300" mass="34764">MSWLQYFKSTGPYLPYVVATPISMAYKRRTRMRATMTRRVRRRVTRRARPTRRSNLARFKRRQRMAIGVSPSDRNKTHTSLVSVKSANGRNTNPIATLALYGADATRIDKMSGTFNRSDRFFQQVDYRGLRYEFAIRNALPDPVIFNYAVISFKNATYTLEDTTYPAEPYQAPGLASDGFFRFNGDSRDENFDNSLAAIAINYAPISTDQYNIHMHKRVLLGPRPVGSDWNHQINTFRHIKGYVPIKRTLRYNDDTDTKCENPIWVVYWINPFHSDSGAAKILQACYVQQFHVAYFKQVV</sequence>
<evidence type="ECO:0000313" key="2">
    <source>
        <dbReference type="Proteomes" id="UP001242921"/>
    </source>
</evidence>
<reference evidence="1" key="1">
    <citation type="submission" date="2019-01" db="EMBL/GenBank/DDBJ databases">
        <title>Unraveling the ssDNA virome of the New Zealand blackfly.</title>
        <authorList>
            <person name="Kraberger S."/>
            <person name="Waits K."/>
            <person name="Fontenele R."/>
            <person name="Walters M."/>
            <person name="Varsani A."/>
        </authorList>
    </citation>
    <scope>NUCLEOTIDE SEQUENCE</scope>
    <source>
        <strain evidence="1">SF01_308</strain>
    </source>
</reference>
<evidence type="ECO:0000313" key="1">
    <source>
        <dbReference type="EMBL" id="QCX35032.1"/>
    </source>
</evidence>